<feature type="domain" description="PPIase FKBP-type" evidence="7">
    <location>
        <begin position="15"/>
        <end position="89"/>
    </location>
</feature>
<evidence type="ECO:0000256" key="6">
    <source>
        <dbReference type="RuleBase" id="RU003915"/>
    </source>
</evidence>
<dbReference type="PANTHER" id="PTHR47861:SF4">
    <property type="entry name" value="FKBP-TYPE 16 KDA PEPTIDYL-PROLYL CIS-TRANS ISOMERASE"/>
    <property type="match status" value="1"/>
</dbReference>
<dbReference type="RefSeq" id="WP_070073800.1">
    <property type="nucleotide sequence ID" value="NZ_CP017448.1"/>
</dbReference>
<evidence type="ECO:0000313" key="9">
    <source>
        <dbReference type="Proteomes" id="UP000095342"/>
    </source>
</evidence>
<organism evidence="8 9">
    <name type="scientific">Acidihalobacter aeolianus</name>
    <dbReference type="NCBI Taxonomy" id="2792603"/>
    <lineage>
        <taxon>Bacteria</taxon>
        <taxon>Pseudomonadati</taxon>
        <taxon>Pseudomonadota</taxon>
        <taxon>Gammaproteobacteria</taxon>
        <taxon>Chromatiales</taxon>
        <taxon>Ectothiorhodospiraceae</taxon>
        <taxon>Acidihalobacter</taxon>
    </lineage>
</organism>
<evidence type="ECO:0000256" key="2">
    <source>
        <dbReference type="ARBA" id="ARBA00006577"/>
    </source>
</evidence>
<protein>
    <recommendedName>
        <fullName evidence="6">Peptidyl-prolyl cis-trans isomerase</fullName>
        <ecNumber evidence="6">5.2.1.8</ecNumber>
    </recommendedName>
</protein>
<dbReference type="GO" id="GO:0003755">
    <property type="term" value="F:peptidyl-prolyl cis-trans isomerase activity"/>
    <property type="evidence" value="ECO:0007669"/>
    <property type="project" value="UniProtKB-UniRule"/>
</dbReference>
<keyword evidence="9" id="KW-1185">Reference proteome</keyword>
<comment type="catalytic activity">
    <reaction evidence="1 5 6">
        <text>[protein]-peptidylproline (omega=180) = [protein]-peptidylproline (omega=0)</text>
        <dbReference type="Rhea" id="RHEA:16237"/>
        <dbReference type="Rhea" id="RHEA-COMP:10747"/>
        <dbReference type="Rhea" id="RHEA-COMP:10748"/>
        <dbReference type="ChEBI" id="CHEBI:83833"/>
        <dbReference type="ChEBI" id="CHEBI:83834"/>
        <dbReference type="EC" id="5.2.1.8"/>
    </reaction>
</comment>
<evidence type="ECO:0000256" key="5">
    <source>
        <dbReference type="PROSITE-ProRule" id="PRU00277"/>
    </source>
</evidence>
<name>A0A1D8KBD4_9GAMM</name>
<dbReference type="AlphaFoldDB" id="A0A1D8KBD4"/>
<dbReference type="Proteomes" id="UP000095342">
    <property type="component" value="Chromosome"/>
</dbReference>
<keyword evidence="3 5" id="KW-0697">Rotamase</keyword>
<dbReference type="Pfam" id="PF00254">
    <property type="entry name" value="FKBP_C"/>
    <property type="match status" value="1"/>
</dbReference>
<dbReference type="EC" id="5.2.1.8" evidence="6"/>
<dbReference type="Gene3D" id="3.10.50.40">
    <property type="match status" value="1"/>
</dbReference>
<comment type="similarity">
    <text evidence="2 6">Belongs to the FKBP-type PPIase family.</text>
</comment>
<keyword evidence="4 5" id="KW-0413">Isomerase</keyword>
<reference evidence="8 9" key="1">
    <citation type="submission" date="2016-09" db="EMBL/GenBank/DDBJ databases">
        <title>Acidihalobacter prosperus V6 (DSM14174).</title>
        <authorList>
            <person name="Khaleque H.N."/>
            <person name="Ramsay J.P."/>
            <person name="Murphy R.J.T."/>
            <person name="Kaksonen A.H."/>
            <person name="Boxall N.J."/>
            <person name="Watkin E.L.J."/>
        </authorList>
    </citation>
    <scope>NUCLEOTIDE SEQUENCE [LARGE SCALE GENOMIC DNA]</scope>
    <source>
        <strain evidence="8 9">V6</strain>
    </source>
</reference>
<dbReference type="Gene3D" id="2.40.10.330">
    <property type="match status" value="1"/>
</dbReference>
<dbReference type="SUPFAM" id="SSF54534">
    <property type="entry name" value="FKBP-like"/>
    <property type="match status" value="1"/>
</dbReference>
<evidence type="ECO:0000259" key="7">
    <source>
        <dbReference type="PROSITE" id="PS50059"/>
    </source>
</evidence>
<dbReference type="PROSITE" id="PS50059">
    <property type="entry name" value="FKBP_PPIASE"/>
    <property type="match status" value="1"/>
</dbReference>
<dbReference type="InterPro" id="IPR001179">
    <property type="entry name" value="PPIase_FKBP_dom"/>
</dbReference>
<dbReference type="InterPro" id="IPR046357">
    <property type="entry name" value="PPIase_dom_sf"/>
</dbReference>
<dbReference type="InterPro" id="IPR048261">
    <property type="entry name" value="SlpA/SlyD-like_ins_sf"/>
</dbReference>
<evidence type="ECO:0000256" key="1">
    <source>
        <dbReference type="ARBA" id="ARBA00000971"/>
    </source>
</evidence>
<dbReference type="PANTHER" id="PTHR47861">
    <property type="entry name" value="FKBP-TYPE PEPTIDYL-PROLYL CIS-TRANS ISOMERASE SLYD"/>
    <property type="match status" value="1"/>
</dbReference>
<sequence>MNYEPKSLCPPIGPSSRVRLHYAITLENGTVADATMGEDPLDIEIGTGALHPNLERLLIGRKAGSTDVVVLPPERAFGLHDPSLVQTMPREDFPHAMALEVGALVAFTTPGGDEVPGIVHELTDNAVTVDFNHPFAGHRLTIGLQILAVDGCPPEASEQTSG</sequence>
<dbReference type="KEGG" id="aaeo:BJI67_15445"/>
<evidence type="ECO:0000256" key="3">
    <source>
        <dbReference type="ARBA" id="ARBA00023110"/>
    </source>
</evidence>
<proteinExistence type="inferred from homology"/>
<evidence type="ECO:0000256" key="4">
    <source>
        <dbReference type="ARBA" id="ARBA00023235"/>
    </source>
</evidence>
<dbReference type="EMBL" id="CP017448">
    <property type="protein sequence ID" value="AOV18270.1"/>
    <property type="molecule type" value="Genomic_DNA"/>
</dbReference>
<accession>A0A1D8KBD4</accession>
<evidence type="ECO:0000313" key="8">
    <source>
        <dbReference type="EMBL" id="AOV18270.1"/>
    </source>
</evidence>
<gene>
    <name evidence="8" type="ORF">BJI67_15445</name>
</gene>